<dbReference type="Proteomes" id="UP000559256">
    <property type="component" value="Unassembled WGS sequence"/>
</dbReference>
<evidence type="ECO:0000256" key="1">
    <source>
        <dbReference type="SAM" id="MobiDB-lite"/>
    </source>
</evidence>
<dbReference type="AlphaFoldDB" id="A0A8H5FTJ8"/>
<keyword evidence="3" id="KW-1185">Reference proteome</keyword>
<accession>A0A8H5FTJ8</accession>
<organism evidence="2 3">
    <name type="scientific">Tetrapyrgos nigripes</name>
    <dbReference type="NCBI Taxonomy" id="182062"/>
    <lineage>
        <taxon>Eukaryota</taxon>
        <taxon>Fungi</taxon>
        <taxon>Dikarya</taxon>
        <taxon>Basidiomycota</taxon>
        <taxon>Agaricomycotina</taxon>
        <taxon>Agaricomycetes</taxon>
        <taxon>Agaricomycetidae</taxon>
        <taxon>Agaricales</taxon>
        <taxon>Marasmiineae</taxon>
        <taxon>Marasmiaceae</taxon>
        <taxon>Tetrapyrgos</taxon>
    </lineage>
</organism>
<sequence>MSQPSPASFHVEELHRALSEELQSSTICAFSLSGESAGISASASVTLLEDRVINVELTNQGYSYVRLVPNVSPSSSSVLSYHAQDCGERETERRDI</sequence>
<dbReference type="OrthoDB" id="5804279at2759"/>
<dbReference type="EMBL" id="JAACJM010000085">
    <property type="protein sequence ID" value="KAF5348671.1"/>
    <property type="molecule type" value="Genomic_DNA"/>
</dbReference>
<gene>
    <name evidence="2" type="ORF">D9758_006822</name>
</gene>
<comment type="caution">
    <text evidence="2">The sequence shown here is derived from an EMBL/GenBank/DDBJ whole genome shotgun (WGS) entry which is preliminary data.</text>
</comment>
<feature type="region of interest" description="Disordered" evidence="1">
    <location>
        <begin position="73"/>
        <end position="96"/>
    </location>
</feature>
<evidence type="ECO:0008006" key="4">
    <source>
        <dbReference type="Google" id="ProtNLM"/>
    </source>
</evidence>
<proteinExistence type="predicted"/>
<evidence type="ECO:0000313" key="2">
    <source>
        <dbReference type="EMBL" id="KAF5348671.1"/>
    </source>
</evidence>
<protein>
    <recommendedName>
        <fullName evidence="4">GSKIP domain-containing protein</fullName>
    </recommendedName>
</protein>
<feature type="compositionally biased region" description="Basic and acidic residues" evidence="1">
    <location>
        <begin position="85"/>
        <end position="96"/>
    </location>
</feature>
<reference evidence="2 3" key="1">
    <citation type="journal article" date="2020" name="ISME J.">
        <title>Uncovering the hidden diversity of litter-decomposition mechanisms in mushroom-forming fungi.</title>
        <authorList>
            <person name="Floudas D."/>
            <person name="Bentzer J."/>
            <person name="Ahren D."/>
            <person name="Johansson T."/>
            <person name="Persson P."/>
            <person name="Tunlid A."/>
        </authorList>
    </citation>
    <scope>NUCLEOTIDE SEQUENCE [LARGE SCALE GENOMIC DNA]</scope>
    <source>
        <strain evidence="2 3">CBS 291.85</strain>
    </source>
</reference>
<evidence type="ECO:0000313" key="3">
    <source>
        <dbReference type="Proteomes" id="UP000559256"/>
    </source>
</evidence>
<name>A0A8H5FTJ8_9AGAR</name>